<dbReference type="InterPro" id="IPR042128">
    <property type="entry name" value="NuoE_dom"/>
</dbReference>
<dbReference type="Proteomes" id="UP000726170">
    <property type="component" value="Unassembled WGS sequence"/>
</dbReference>
<comment type="caution">
    <text evidence="1">The sequence shown here is derived from an EMBL/GenBank/DDBJ whole genome shotgun (WGS) entry which is preliminary data.</text>
</comment>
<gene>
    <name evidence="1" type="primary">nuoE</name>
    <name evidence="1" type="ORF">KQI86_16560</name>
</gene>
<proteinExistence type="predicted"/>
<protein>
    <submittedName>
        <fullName evidence="1">NADH-quinone oxidoreductase subunit NuoE</fullName>
        <ecNumber evidence="1">1.6.5.11</ecNumber>
    </submittedName>
</protein>
<dbReference type="EC" id="1.6.5.11" evidence="1"/>
<keyword evidence="1" id="KW-0560">Oxidoreductase</keyword>
<dbReference type="PANTHER" id="PTHR43342:SF2">
    <property type="entry name" value="POTENTIAL NAD-REDUCING HYDROGENASE SUBUNIT"/>
    <property type="match status" value="1"/>
</dbReference>
<keyword evidence="2" id="KW-1185">Reference proteome</keyword>
<dbReference type="InterPro" id="IPR028431">
    <property type="entry name" value="NADP_DH_HndA-like"/>
</dbReference>
<organism evidence="1 2">
    <name type="scientific">Clostridium mobile</name>
    <dbReference type="NCBI Taxonomy" id="2841512"/>
    <lineage>
        <taxon>Bacteria</taxon>
        <taxon>Bacillati</taxon>
        <taxon>Bacillota</taxon>
        <taxon>Clostridia</taxon>
        <taxon>Eubacteriales</taxon>
        <taxon>Clostridiaceae</taxon>
        <taxon>Clostridium</taxon>
    </lineage>
</organism>
<dbReference type="PIRSF" id="PIRSF000216">
    <property type="entry name" value="NADH_DH_24kDa"/>
    <property type="match status" value="1"/>
</dbReference>
<evidence type="ECO:0000313" key="2">
    <source>
        <dbReference type="Proteomes" id="UP000726170"/>
    </source>
</evidence>
<dbReference type="GO" id="GO:0016491">
    <property type="term" value="F:oxidoreductase activity"/>
    <property type="evidence" value="ECO:0007669"/>
    <property type="project" value="UniProtKB-KW"/>
</dbReference>
<name>A0ABS6ENG7_9CLOT</name>
<accession>A0ABS6ENG7</accession>
<dbReference type="InterPro" id="IPR002023">
    <property type="entry name" value="NuoE-like"/>
</dbReference>
<dbReference type="CDD" id="cd03064">
    <property type="entry name" value="TRX_Fd_NuoE"/>
    <property type="match status" value="1"/>
</dbReference>
<evidence type="ECO:0000313" key="1">
    <source>
        <dbReference type="EMBL" id="MBU5485935.1"/>
    </source>
</evidence>
<reference evidence="1 2" key="1">
    <citation type="submission" date="2021-06" db="EMBL/GenBank/DDBJ databases">
        <authorList>
            <person name="Sun Q."/>
            <person name="Li D."/>
        </authorList>
    </citation>
    <scope>NUCLEOTIDE SEQUENCE [LARGE SCALE GENOMIC DNA]</scope>
    <source>
        <strain evidence="1 2">MSJ-11</strain>
    </source>
</reference>
<dbReference type="Pfam" id="PF01257">
    <property type="entry name" value="2Fe-2S_thioredx"/>
    <property type="match status" value="1"/>
</dbReference>
<dbReference type="EMBL" id="JAHLQF010000004">
    <property type="protein sequence ID" value="MBU5485935.1"/>
    <property type="molecule type" value="Genomic_DNA"/>
</dbReference>
<dbReference type="PANTHER" id="PTHR43342">
    <property type="entry name" value="NADH-QUINONE OXIDOREDUCTASE, E SUBUNIT"/>
    <property type="match status" value="1"/>
</dbReference>
<sequence>MSVNEKHCCCGDIREDERIEEVKKIIEELRDVRGRLIPLLHGIQGIYGYLPEEILQYASESLDIPMSEIYGVASFYHFFSLEPKGKHIIRVCMGTACYVKGGQTILNRLSQELNVKAGNTTEDRKFTLEATRCVGACGLAPVITIDDKVYSKVTLDDIGRILDEYIEEEE</sequence>
<dbReference type="NCBIfam" id="NF005722">
    <property type="entry name" value="PRK07539.1-2"/>
    <property type="match status" value="1"/>
</dbReference>
<dbReference type="RefSeq" id="WP_216440534.1">
    <property type="nucleotide sequence ID" value="NZ_JAHLQF010000004.1"/>
</dbReference>